<dbReference type="Proteomes" id="UP000286045">
    <property type="component" value="Unassembled WGS sequence"/>
</dbReference>
<sequence length="1054" mass="116932">MTNINLGKVRAYWLARWCVLAGFSLDMTAACGVLTLDSFRNDYRYADAGATRASSLSVSLQQLGAFVACFLAWPLTDRFGRKKALMVSSVVFAIGVVIQTIKTHSLTAFYIARVIAGLGLGGATVVVPMFNSEMMPKEMRGQVGSFFQWFFTWVRFVSALLIPSSTYIDSMQGIFVSYFVDYGVAKDISSAHSSQWQIPIGLQLAPAGILGFGMLTIPESTRWLTKKGRHDEAWESLKWIRADSSQATIDEMDEIRQGVEAEARATEGFQFKELLQRENFKRILAAFAIFTAQQATGATAFAYFGPQYFKLIVGSGDRSLLVTAIFGAIKVVACGIFVLWFAERLSRRQVLIGGALFMSACQITTAAVVKSFPAPEEQQATVSPPAIATIALIYLFVIAYNFSWGPMPWPYVSEIFSPRIREPGVATGVASQWLWNFVFSLTTPYMIASLGWGTFLVWGIFDLVIAGFTFFLLKETRGLSLEHIAQSRFKAAASSSDESVKGPNSTYTNPILPGFHPDPSCIFVPEWDDTFFCASSTFNAFPGIPLHASKDLQNWKLIGHVLNRKEQLPRLAETNRSTSGIWAPTLRYHAKTKAFWLVTTLVDDEKDAYDASRWDNVIFKSKNPYDPQAWSKVVHFDFQGYDTSPVWDVDGKTYIVGGHAWRVSPGIMLAEANLDTGKVGEWKTIWNGTGGSAPEGPHIYRKDGWYYLLAAEGGTGLDHMVTMARSKSLYGPYESNPANPVLTNANTTEYFQTLGHADLFQDSSNNWWGVALSTRSGPEYLNFPMVRETVMTPVSWEKGKFPVWSPVKGEMSGWPMPKENTRIPGSGSFTTAGDTIDFSPRTRLPAHFTYWRYPIAESYVVSPPEKPNTLRLSPSKLNLTALNGNYAGPEGQTFVGRRQQDTLFTFSVDVDFSPRESDAEAGVSAFLTQNHHLDLGVVMLPAASSTGIFPGDAADSSDYAGTELIPQFRFRGISYVDVPDDIVGEQRHALRLLRRPPADAMSQMKTLLEVSNEPVSWGFTGVILGIYCTSNGREPTTPAYFSRWRYTPQGQFRD</sequence>
<feature type="region of interest" description="Disordered" evidence="11">
    <location>
        <begin position="814"/>
        <end position="834"/>
    </location>
</feature>
<dbReference type="CDD" id="cd18833">
    <property type="entry name" value="GH43_PcXyl-like"/>
    <property type="match status" value="1"/>
</dbReference>
<feature type="transmembrane region" description="Helical" evidence="12">
    <location>
        <begin position="84"/>
        <end position="101"/>
    </location>
</feature>
<feature type="transmembrane region" description="Helical" evidence="12">
    <location>
        <begin position="349"/>
        <end position="369"/>
    </location>
</feature>
<evidence type="ECO:0000256" key="5">
    <source>
        <dbReference type="ARBA" id="ARBA00022692"/>
    </source>
</evidence>
<proteinExistence type="inferred from homology"/>
<feature type="site" description="Important for catalytic activity, responsible for pKa modulation of the active site Glu and correct orientation of both the proton donor and substrate" evidence="10">
    <location>
        <position position="642"/>
    </location>
</feature>
<dbReference type="Pfam" id="PF04616">
    <property type="entry name" value="Glyco_hydro_43"/>
    <property type="match status" value="1"/>
</dbReference>
<feature type="transmembrane region" description="Helical" evidence="12">
    <location>
        <begin position="283"/>
        <end position="305"/>
    </location>
</feature>
<comment type="subcellular location">
    <subcellularLocation>
        <location evidence="1">Membrane</location>
        <topology evidence="1">Multi-pass membrane protein</topology>
    </subcellularLocation>
</comment>
<feature type="transmembrane region" description="Helical" evidence="12">
    <location>
        <begin position="12"/>
        <end position="36"/>
    </location>
</feature>
<feature type="domain" description="Major facilitator superfamily (MFS) profile" evidence="13">
    <location>
        <begin position="1"/>
        <end position="477"/>
    </location>
</feature>
<evidence type="ECO:0000256" key="12">
    <source>
        <dbReference type="SAM" id="Phobius"/>
    </source>
</evidence>
<keyword evidence="8 12" id="KW-0472">Membrane</keyword>
<feature type="transmembrane region" description="Helical" evidence="12">
    <location>
        <begin position="453"/>
        <end position="473"/>
    </location>
</feature>
<dbReference type="InterPro" id="IPR013320">
    <property type="entry name" value="ConA-like_dom_sf"/>
</dbReference>
<evidence type="ECO:0000256" key="3">
    <source>
        <dbReference type="ARBA" id="ARBA00010992"/>
    </source>
</evidence>
<dbReference type="PROSITE" id="PS00217">
    <property type="entry name" value="SUGAR_TRANSPORT_2"/>
    <property type="match status" value="1"/>
</dbReference>
<name>A0A439D3H0_9PEZI</name>
<evidence type="ECO:0000259" key="13">
    <source>
        <dbReference type="PROSITE" id="PS50850"/>
    </source>
</evidence>
<gene>
    <name evidence="14" type="ORF">EKO27_g6167</name>
</gene>
<dbReference type="GO" id="GO:0005351">
    <property type="term" value="F:carbohydrate:proton symporter activity"/>
    <property type="evidence" value="ECO:0007669"/>
    <property type="project" value="TreeGrafter"/>
</dbReference>
<evidence type="ECO:0000256" key="4">
    <source>
        <dbReference type="ARBA" id="ARBA00022448"/>
    </source>
</evidence>
<dbReference type="NCBIfam" id="TIGR00879">
    <property type="entry name" value="SP"/>
    <property type="match status" value="1"/>
</dbReference>
<dbReference type="EMBL" id="RYZI01000177">
    <property type="protein sequence ID" value="RWA08927.1"/>
    <property type="molecule type" value="Genomic_DNA"/>
</dbReference>
<dbReference type="PROSITE" id="PS50850">
    <property type="entry name" value="MFS"/>
    <property type="match status" value="1"/>
</dbReference>
<comment type="similarity">
    <text evidence="2">Belongs to the glycosyl hydrolase 43 family.</text>
</comment>
<accession>A0A439D3H0</accession>
<evidence type="ECO:0000313" key="14">
    <source>
        <dbReference type="EMBL" id="RWA08927.1"/>
    </source>
</evidence>
<protein>
    <recommendedName>
        <fullName evidence="13">Major facilitator superfamily (MFS) profile domain-containing protein</fullName>
    </recommendedName>
</protein>
<keyword evidence="15" id="KW-1185">Reference proteome</keyword>
<dbReference type="GO" id="GO:0004553">
    <property type="term" value="F:hydrolase activity, hydrolyzing O-glycosyl compounds"/>
    <property type="evidence" value="ECO:0007669"/>
    <property type="project" value="InterPro"/>
</dbReference>
<dbReference type="InterPro" id="IPR041542">
    <property type="entry name" value="GH43_C2"/>
</dbReference>
<dbReference type="InterPro" id="IPR020846">
    <property type="entry name" value="MFS_dom"/>
</dbReference>
<dbReference type="PRINTS" id="PR00171">
    <property type="entry name" value="SUGRTRNSPORT"/>
</dbReference>
<organism evidence="14 15">
    <name type="scientific">Xylaria grammica</name>
    <dbReference type="NCBI Taxonomy" id="363999"/>
    <lineage>
        <taxon>Eukaryota</taxon>
        <taxon>Fungi</taxon>
        <taxon>Dikarya</taxon>
        <taxon>Ascomycota</taxon>
        <taxon>Pezizomycotina</taxon>
        <taxon>Sordariomycetes</taxon>
        <taxon>Xylariomycetidae</taxon>
        <taxon>Xylariales</taxon>
        <taxon>Xylariaceae</taxon>
        <taxon>Xylaria</taxon>
    </lineage>
</organism>
<feature type="transmembrane region" description="Helical" evidence="12">
    <location>
        <begin position="107"/>
        <end position="131"/>
    </location>
</feature>
<dbReference type="InterPro" id="IPR023296">
    <property type="entry name" value="Glyco_hydro_beta-prop_sf"/>
</dbReference>
<evidence type="ECO:0000256" key="8">
    <source>
        <dbReference type="ARBA" id="ARBA00023136"/>
    </source>
</evidence>
<dbReference type="InterPro" id="IPR006710">
    <property type="entry name" value="Glyco_hydro_43"/>
</dbReference>
<dbReference type="Gene3D" id="2.115.10.20">
    <property type="entry name" value="Glycosyl hydrolase domain, family 43"/>
    <property type="match status" value="1"/>
</dbReference>
<evidence type="ECO:0000313" key="15">
    <source>
        <dbReference type="Proteomes" id="UP000286045"/>
    </source>
</evidence>
<keyword evidence="4" id="KW-0813">Transport</keyword>
<dbReference type="PANTHER" id="PTHR48022:SF25">
    <property type="entry name" value="QUINATE TRANSPORTER, PUTATIVE (AFU_ORTHOLOGUE AFUA_5G12950)-RELATED"/>
    <property type="match status" value="1"/>
</dbReference>
<keyword evidence="9" id="KW-0326">Glycosidase</keyword>
<evidence type="ECO:0000256" key="2">
    <source>
        <dbReference type="ARBA" id="ARBA00009865"/>
    </source>
</evidence>
<dbReference type="InterPro" id="IPR050360">
    <property type="entry name" value="MFS_Sugar_Transporters"/>
</dbReference>
<evidence type="ECO:0000256" key="7">
    <source>
        <dbReference type="ARBA" id="ARBA00022989"/>
    </source>
</evidence>
<keyword evidence="5 12" id="KW-0812">Transmembrane</keyword>
<dbReference type="PANTHER" id="PTHR48022">
    <property type="entry name" value="PLASTIDIC GLUCOSE TRANSPORTER 4"/>
    <property type="match status" value="1"/>
</dbReference>
<dbReference type="SUPFAM" id="SSF75005">
    <property type="entry name" value="Arabinanase/levansucrase/invertase"/>
    <property type="match status" value="1"/>
</dbReference>
<reference evidence="14 15" key="1">
    <citation type="submission" date="2018-12" db="EMBL/GenBank/DDBJ databases">
        <title>Draft genome sequence of Xylaria grammica IHI A82.</title>
        <authorList>
            <person name="Buettner E."/>
            <person name="Kellner H."/>
        </authorList>
    </citation>
    <scope>NUCLEOTIDE SEQUENCE [LARGE SCALE GENOMIC DNA]</scope>
    <source>
        <strain evidence="14 15">IHI A82</strain>
    </source>
</reference>
<evidence type="ECO:0000256" key="9">
    <source>
        <dbReference type="ARBA" id="ARBA00023295"/>
    </source>
</evidence>
<dbReference type="SUPFAM" id="SSF49899">
    <property type="entry name" value="Concanavalin A-like lectins/glucanases"/>
    <property type="match status" value="1"/>
</dbReference>
<dbReference type="Gene3D" id="2.60.120.200">
    <property type="match status" value="2"/>
</dbReference>
<feature type="transmembrane region" description="Helical" evidence="12">
    <location>
        <begin position="196"/>
        <end position="217"/>
    </location>
</feature>
<feature type="transmembrane region" description="Helical" evidence="12">
    <location>
        <begin position="56"/>
        <end position="75"/>
    </location>
</feature>
<dbReference type="InterPro" id="IPR036259">
    <property type="entry name" value="MFS_trans_sf"/>
</dbReference>
<dbReference type="GO" id="GO:0005975">
    <property type="term" value="P:carbohydrate metabolic process"/>
    <property type="evidence" value="ECO:0007669"/>
    <property type="project" value="InterPro"/>
</dbReference>
<evidence type="ECO:0000256" key="10">
    <source>
        <dbReference type="PIRSR" id="PIRSR606710-2"/>
    </source>
</evidence>
<dbReference type="AlphaFoldDB" id="A0A439D3H0"/>
<feature type="transmembrane region" description="Helical" evidence="12">
    <location>
        <begin position="143"/>
        <end position="162"/>
    </location>
</feature>
<dbReference type="InterPro" id="IPR005828">
    <property type="entry name" value="MFS_sugar_transport-like"/>
</dbReference>
<dbReference type="InterPro" id="IPR003663">
    <property type="entry name" value="Sugar/inositol_transpt"/>
</dbReference>
<dbReference type="Gene3D" id="1.20.1250.20">
    <property type="entry name" value="MFS general substrate transporter like domains"/>
    <property type="match status" value="1"/>
</dbReference>
<keyword evidence="7 12" id="KW-1133">Transmembrane helix</keyword>
<dbReference type="Pfam" id="PF17851">
    <property type="entry name" value="GH43_C2"/>
    <property type="match status" value="1"/>
</dbReference>
<dbReference type="InterPro" id="IPR005829">
    <property type="entry name" value="Sugar_transporter_CS"/>
</dbReference>
<keyword evidence="6" id="KW-0378">Hydrolase</keyword>
<comment type="similarity">
    <text evidence="3">Belongs to the major facilitator superfamily. Sugar transporter (TC 2.A.1.1) family.</text>
</comment>
<dbReference type="GO" id="GO:0016020">
    <property type="term" value="C:membrane"/>
    <property type="evidence" value="ECO:0007669"/>
    <property type="project" value="UniProtKB-SubCell"/>
</dbReference>
<evidence type="ECO:0000256" key="11">
    <source>
        <dbReference type="SAM" id="MobiDB-lite"/>
    </source>
</evidence>
<feature type="transmembrane region" description="Helical" evidence="12">
    <location>
        <begin position="381"/>
        <end position="403"/>
    </location>
</feature>
<evidence type="ECO:0000256" key="1">
    <source>
        <dbReference type="ARBA" id="ARBA00004141"/>
    </source>
</evidence>
<comment type="caution">
    <text evidence="14">The sequence shown here is derived from an EMBL/GenBank/DDBJ whole genome shotgun (WGS) entry which is preliminary data.</text>
</comment>
<feature type="transmembrane region" description="Helical" evidence="12">
    <location>
        <begin position="320"/>
        <end position="342"/>
    </location>
</feature>
<evidence type="ECO:0000256" key="6">
    <source>
        <dbReference type="ARBA" id="ARBA00022801"/>
    </source>
</evidence>
<dbReference type="SUPFAM" id="SSF103473">
    <property type="entry name" value="MFS general substrate transporter"/>
    <property type="match status" value="1"/>
</dbReference>
<dbReference type="Pfam" id="PF00083">
    <property type="entry name" value="Sugar_tr"/>
    <property type="match status" value="1"/>
</dbReference>